<sequence length="106" mass="12363">MLLFCILLVEPVFSHLENFTFKLLNVLTGYLGGKLIFQSIQVVFNFTFKLRKKIIVKQAVKFSLNYVLTIIPKEIFYQQNTAVLARQSEYKTFFFMIVIDGGTIRN</sequence>
<comment type="caution">
    <text evidence="1">The sequence shown here is derived from an EMBL/GenBank/DDBJ whole genome shotgun (WGS) entry which is preliminary data.</text>
</comment>
<dbReference type="AlphaFoldDB" id="A0A3M7STJ1"/>
<dbReference type="Proteomes" id="UP000276133">
    <property type="component" value="Unassembled WGS sequence"/>
</dbReference>
<protein>
    <submittedName>
        <fullName evidence="1">Uncharacterized protein</fullName>
    </submittedName>
</protein>
<name>A0A3M7STJ1_BRAPC</name>
<evidence type="ECO:0000313" key="1">
    <source>
        <dbReference type="EMBL" id="RNA39066.1"/>
    </source>
</evidence>
<proteinExistence type="predicted"/>
<dbReference type="EMBL" id="REGN01000792">
    <property type="protein sequence ID" value="RNA39066.1"/>
    <property type="molecule type" value="Genomic_DNA"/>
</dbReference>
<accession>A0A3M7STJ1</accession>
<evidence type="ECO:0000313" key="2">
    <source>
        <dbReference type="Proteomes" id="UP000276133"/>
    </source>
</evidence>
<keyword evidence="2" id="KW-1185">Reference proteome</keyword>
<gene>
    <name evidence="1" type="ORF">BpHYR1_012762</name>
</gene>
<reference evidence="1 2" key="1">
    <citation type="journal article" date="2018" name="Sci. Rep.">
        <title>Genomic signatures of local adaptation to the degree of environmental predictability in rotifers.</title>
        <authorList>
            <person name="Franch-Gras L."/>
            <person name="Hahn C."/>
            <person name="Garcia-Roger E.M."/>
            <person name="Carmona M.J."/>
            <person name="Serra M."/>
            <person name="Gomez A."/>
        </authorList>
    </citation>
    <scope>NUCLEOTIDE SEQUENCE [LARGE SCALE GENOMIC DNA]</scope>
    <source>
        <strain evidence="1">HYR1</strain>
    </source>
</reference>
<organism evidence="1 2">
    <name type="scientific">Brachionus plicatilis</name>
    <name type="common">Marine rotifer</name>
    <name type="synonym">Brachionus muelleri</name>
    <dbReference type="NCBI Taxonomy" id="10195"/>
    <lineage>
        <taxon>Eukaryota</taxon>
        <taxon>Metazoa</taxon>
        <taxon>Spiralia</taxon>
        <taxon>Gnathifera</taxon>
        <taxon>Rotifera</taxon>
        <taxon>Eurotatoria</taxon>
        <taxon>Monogononta</taxon>
        <taxon>Pseudotrocha</taxon>
        <taxon>Ploima</taxon>
        <taxon>Brachionidae</taxon>
        <taxon>Brachionus</taxon>
    </lineage>
</organism>